<gene>
    <name evidence="9" type="ORF">OJ962_30220</name>
</gene>
<keyword evidence="7" id="KW-0472">Membrane</keyword>
<dbReference type="EMBL" id="JAPCID010000066">
    <property type="protein sequence ID" value="MDA0141807.1"/>
    <property type="molecule type" value="Genomic_DNA"/>
</dbReference>
<feature type="domain" description="Peptidase M48" evidence="8">
    <location>
        <begin position="105"/>
        <end position="161"/>
    </location>
</feature>
<sequence>MSDSRGLRRAEFAVAAFGLTAFLLALLFVIDGVRFHSDLLLHALSDIPRGQFHHGHELLLMALVLFDVVALARSGRSLWRGASAHRRLAAALPVSEERAVGGRTVLVVPGAAPRAFCAGLARPRVYVSEGAIGRLNAAELAAVVAHEGHHADRRDPLRILVARAIGDAYSLPALPRREQALSELAADAAAVRRGGTAPLASALLAFPGGIAPERVDRLAGARPVGQVPTAMVVCAALVIAALSLGIAAQLLVSGHPPFCVPLAAPGWILVAVIARFVALGPAWLGWRRAERFLRPAPST</sequence>
<feature type="transmembrane region" description="Helical" evidence="7">
    <location>
        <begin position="12"/>
        <end position="30"/>
    </location>
</feature>
<keyword evidence="7" id="KW-0812">Transmembrane</keyword>
<evidence type="ECO:0000259" key="8">
    <source>
        <dbReference type="Pfam" id="PF01435"/>
    </source>
</evidence>
<protein>
    <submittedName>
        <fullName evidence="9">M56 family metallopeptidase</fullName>
    </submittedName>
</protein>
<dbReference type="Gene3D" id="3.30.2010.10">
    <property type="entry name" value="Metalloproteases ('zincins'), catalytic domain"/>
    <property type="match status" value="1"/>
</dbReference>
<dbReference type="InterPro" id="IPR052173">
    <property type="entry name" value="Beta-lactam_resp_regulator"/>
</dbReference>
<accession>A0ABT4RTA0</accession>
<feature type="transmembrane region" description="Helical" evidence="7">
    <location>
        <begin position="58"/>
        <end position="79"/>
    </location>
</feature>
<evidence type="ECO:0000256" key="3">
    <source>
        <dbReference type="ARBA" id="ARBA00022801"/>
    </source>
</evidence>
<dbReference type="RefSeq" id="WP_202953796.1">
    <property type="nucleotide sequence ID" value="NZ_JAPCID010000066.1"/>
</dbReference>
<comment type="similarity">
    <text evidence="6">Belongs to the peptidase M48 family.</text>
</comment>
<feature type="transmembrane region" description="Helical" evidence="7">
    <location>
        <begin position="230"/>
        <end position="252"/>
    </location>
</feature>
<dbReference type="CDD" id="cd07326">
    <property type="entry name" value="M56_BlaR1_MecR1_like"/>
    <property type="match status" value="1"/>
</dbReference>
<evidence type="ECO:0000256" key="2">
    <source>
        <dbReference type="ARBA" id="ARBA00022723"/>
    </source>
</evidence>
<keyword evidence="10" id="KW-1185">Reference proteome</keyword>
<evidence type="ECO:0000313" key="10">
    <source>
        <dbReference type="Proteomes" id="UP001147700"/>
    </source>
</evidence>
<dbReference type="Proteomes" id="UP001147700">
    <property type="component" value="Unassembled WGS sequence"/>
</dbReference>
<evidence type="ECO:0000256" key="6">
    <source>
        <dbReference type="RuleBase" id="RU003983"/>
    </source>
</evidence>
<name>A0ABT4RTA0_9ACTN</name>
<dbReference type="PANTHER" id="PTHR34978">
    <property type="entry name" value="POSSIBLE SENSOR-TRANSDUCER PROTEIN BLAR"/>
    <property type="match status" value="1"/>
</dbReference>
<proteinExistence type="inferred from homology"/>
<evidence type="ECO:0000256" key="7">
    <source>
        <dbReference type="SAM" id="Phobius"/>
    </source>
</evidence>
<feature type="transmembrane region" description="Helical" evidence="7">
    <location>
        <begin position="264"/>
        <end position="284"/>
    </location>
</feature>
<evidence type="ECO:0000256" key="5">
    <source>
        <dbReference type="ARBA" id="ARBA00023049"/>
    </source>
</evidence>
<reference evidence="9" key="1">
    <citation type="submission" date="2022-10" db="EMBL/GenBank/DDBJ databases">
        <title>The WGS of Solirubrobacter sp. CPCC 204708.</title>
        <authorList>
            <person name="Jiang Z."/>
        </authorList>
    </citation>
    <scope>NUCLEOTIDE SEQUENCE</scope>
    <source>
        <strain evidence="9">CPCC 204708</strain>
    </source>
</reference>
<evidence type="ECO:0000256" key="4">
    <source>
        <dbReference type="ARBA" id="ARBA00022833"/>
    </source>
</evidence>
<organism evidence="9 10">
    <name type="scientific">Solirubrobacter deserti</name>
    <dbReference type="NCBI Taxonomy" id="2282478"/>
    <lineage>
        <taxon>Bacteria</taxon>
        <taxon>Bacillati</taxon>
        <taxon>Actinomycetota</taxon>
        <taxon>Thermoleophilia</taxon>
        <taxon>Solirubrobacterales</taxon>
        <taxon>Solirubrobacteraceae</taxon>
        <taxon>Solirubrobacter</taxon>
    </lineage>
</organism>
<dbReference type="Pfam" id="PF01435">
    <property type="entry name" value="Peptidase_M48"/>
    <property type="match status" value="1"/>
</dbReference>
<keyword evidence="4 6" id="KW-0862">Zinc</keyword>
<dbReference type="PANTHER" id="PTHR34978:SF3">
    <property type="entry name" value="SLR0241 PROTEIN"/>
    <property type="match status" value="1"/>
</dbReference>
<evidence type="ECO:0000256" key="1">
    <source>
        <dbReference type="ARBA" id="ARBA00022670"/>
    </source>
</evidence>
<keyword evidence="3 6" id="KW-0378">Hydrolase</keyword>
<keyword evidence="2" id="KW-0479">Metal-binding</keyword>
<dbReference type="InterPro" id="IPR001915">
    <property type="entry name" value="Peptidase_M48"/>
</dbReference>
<keyword evidence="1 6" id="KW-0645">Protease</keyword>
<comment type="caution">
    <text evidence="9">The sequence shown here is derived from an EMBL/GenBank/DDBJ whole genome shotgun (WGS) entry which is preliminary data.</text>
</comment>
<evidence type="ECO:0000313" key="9">
    <source>
        <dbReference type="EMBL" id="MDA0141807.1"/>
    </source>
</evidence>
<comment type="cofactor">
    <cofactor evidence="6">
        <name>Zn(2+)</name>
        <dbReference type="ChEBI" id="CHEBI:29105"/>
    </cofactor>
    <text evidence="6">Binds 1 zinc ion per subunit.</text>
</comment>
<keyword evidence="5 6" id="KW-0482">Metalloprotease</keyword>
<keyword evidence="7" id="KW-1133">Transmembrane helix</keyword>